<evidence type="ECO:0000313" key="2">
    <source>
        <dbReference type="EMBL" id="PIK52731.1"/>
    </source>
</evidence>
<dbReference type="AlphaFoldDB" id="A0A2G8KXM1"/>
<accession>A0A2G8KXM1</accession>
<feature type="domain" description="Reverse transcriptase" evidence="1">
    <location>
        <begin position="10"/>
        <end position="190"/>
    </location>
</feature>
<dbReference type="STRING" id="307972.A0A2G8KXM1"/>
<keyword evidence="3" id="KW-1185">Reference proteome</keyword>
<gene>
    <name evidence="2" type="ORF">BSL78_10364</name>
</gene>
<proteinExistence type="predicted"/>
<dbReference type="OrthoDB" id="6155763at2759"/>
<dbReference type="PANTHER" id="PTHR33332">
    <property type="entry name" value="REVERSE TRANSCRIPTASE DOMAIN-CONTAINING PROTEIN"/>
    <property type="match status" value="1"/>
</dbReference>
<organism evidence="2 3">
    <name type="scientific">Stichopus japonicus</name>
    <name type="common">Sea cucumber</name>
    <dbReference type="NCBI Taxonomy" id="307972"/>
    <lineage>
        <taxon>Eukaryota</taxon>
        <taxon>Metazoa</taxon>
        <taxon>Echinodermata</taxon>
        <taxon>Eleutherozoa</taxon>
        <taxon>Echinozoa</taxon>
        <taxon>Holothuroidea</taxon>
        <taxon>Aspidochirotacea</taxon>
        <taxon>Aspidochirotida</taxon>
        <taxon>Stichopodidae</taxon>
        <taxon>Apostichopus</taxon>
    </lineage>
</organism>
<sequence length="213" mass="24819">MEKNGLNEVFQSAYKTKHSTETALRRLFKEGVCHPKDDITRALDKYHAAFLSILDLSAAFDTIDNVILFHQFEHDFGIKVTALQWFKPYMTGRNFRVCISGEMSERFTLEYGLPKGSIIGLRGFTKYAQHVATIIRRHGYMFYIYADDIQVHDTFDPKIPGEAASIIFKLSCCAAEIRNWITQNKVKLNEYVYCLTTPHNAWSFWNHNMHWNH</sequence>
<evidence type="ECO:0000259" key="1">
    <source>
        <dbReference type="Pfam" id="PF00078"/>
    </source>
</evidence>
<dbReference type="Pfam" id="PF00078">
    <property type="entry name" value="RVT_1"/>
    <property type="match status" value="1"/>
</dbReference>
<evidence type="ECO:0000313" key="3">
    <source>
        <dbReference type="Proteomes" id="UP000230750"/>
    </source>
</evidence>
<name>A0A2G8KXM1_STIJA</name>
<comment type="caution">
    <text evidence="2">The sequence shown here is derived from an EMBL/GenBank/DDBJ whole genome shotgun (WGS) entry which is preliminary data.</text>
</comment>
<dbReference type="InterPro" id="IPR000477">
    <property type="entry name" value="RT_dom"/>
</dbReference>
<reference evidence="2 3" key="1">
    <citation type="journal article" date="2017" name="PLoS Biol.">
        <title>The sea cucumber genome provides insights into morphological evolution and visceral regeneration.</title>
        <authorList>
            <person name="Zhang X."/>
            <person name="Sun L."/>
            <person name="Yuan J."/>
            <person name="Sun Y."/>
            <person name="Gao Y."/>
            <person name="Zhang L."/>
            <person name="Li S."/>
            <person name="Dai H."/>
            <person name="Hamel J.F."/>
            <person name="Liu C."/>
            <person name="Yu Y."/>
            <person name="Liu S."/>
            <person name="Lin W."/>
            <person name="Guo K."/>
            <person name="Jin S."/>
            <person name="Xu P."/>
            <person name="Storey K.B."/>
            <person name="Huan P."/>
            <person name="Zhang T."/>
            <person name="Zhou Y."/>
            <person name="Zhang J."/>
            <person name="Lin C."/>
            <person name="Li X."/>
            <person name="Xing L."/>
            <person name="Huo D."/>
            <person name="Sun M."/>
            <person name="Wang L."/>
            <person name="Mercier A."/>
            <person name="Li F."/>
            <person name="Yang H."/>
            <person name="Xiang J."/>
        </authorList>
    </citation>
    <scope>NUCLEOTIDE SEQUENCE [LARGE SCALE GENOMIC DNA]</scope>
    <source>
        <strain evidence="2">Shaxun</strain>
        <tissue evidence="2">Muscle</tissue>
    </source>
</reference>
<dbReference type="Proteomes" id="UP000230750">
    <property type="component" value="Unassembled WGS sequence"/>
</dbReference>
<dbReference type="EMBL" id="MRZV01000315">
    <property type="protein sequence ID" value="PIK52731.1"/>
    <property type="molecule type" value="Genomic_DNA"/>
</dbReference>
<protein>
    <recommendedName>
        <fullName evidence="1">Reverse transcriptase domain-containing protein</fullName>
    </recommendedName>
</protein>